<reference evidence="2 3" key="1">
    <citation type="submission" date="2018-12" db="EMBL/GenBank/DDBJ databases">
        <authorList>
            <consortium name="Pathogen Informatics"/>
        </authorList>
    </citation>
    <scope>NUCLEOTIDE SEQUENCE [LARGE SCALE GENOMIC DNA]</scope>
    <source>
        <strain evidence="2 3">NCTC9419</strain>
    </source>
</reference>
<dbReference type="Proteomes" id="UP000271603">
    <property type="component" value="Chromosome"/>
</dbReference>
<feature type="compositionally biased region" description="Basic residues" evidence="1">
    <location>
        <begin position="66"/>
        <end position="79"/>
    </location>
</feature>
<sequence length="79" mass="8291">MGKDLLTNMAGGMLSGANNSGHAEGTTKAAVSEGTIAIREQDKQQQDVAELSRDTENANGSIGRSLIKRRSRTGCGKRS</sequence>
<dbReference type="AlphaFoldDB" id="A0A447QM68"/>
<feature type="region of interest" description="Disordered" evidence="1">
    <location>
        <begin position="41"/>
        <end position="79"/>
    </location>
</feature>
<name>A0A447QM68_SERRU</name>
<dbReference type="EMBL" id="LR134155">
    <property type="protein sequence ID" value="VEA71124.1"/>
    <property type="molecule type" value="Genomic_DNA"/>
</dbReference>
<protein>
    <submittedName>
        <fullName evidence="2">Uncharacterized protein</fullName>
    </submittedName>
</protein>
<evidence type="ECO:0000313" key="3">
    <source>
        <dbReference type="Proteomes" id="UP000271603"/>
    </source>
</evidence>
<gene>
    <name evidence="2" type="ORF">NCTC9419_02650</name>
</gene>
<feature type="compositionally biased region" description="Basic and acidic residues" evidence="1">
    <location>
        <begin position="41"/>
        <end position="56"/>
    </location>
</feature>
<evidence type="ECO:0000313" key="2">
    <source>
        <dbReference type="EMBL" id="VEA71124.1"/>
    </source>
</evidence>
<proteinExistence type="predicted"/>
<accession>A0A447QM68</accession>
<evidence type="ECO:0000256" key="1">
    <source>
        <dbReference type="SAM" id="MobiDB-lite"/>
    </source>
</evidence>
<organism evidence="2 3">
    <name type="scientific">Serratia rubidaea</name>
    <name type="common">Serratia marinorubra</name>
    <dbReference type="NCBI Taxonomy" id="61652"/>
    <lineage>
        <taxon>Bacteria</taxon>
        <taxon>Pseudomonadati</taxon>
        <taxon>Pseudomonadota</taxon>
        <taxon>Gammaproteobacteria</taxon>
        <taxon>Enterobacterales</taxon>
        <taxon>Yersiniaceae</taxon>
        <taxon>Serratia</taxon>
    </lineage>
</organism>